<evidence type="ECO:0000256" key="3">
    <source>
        <dbReference type="ARBA" id="ARBA00022729"/>
    </source>
</evidence>
<organism evidence="8 9">
    <name type="scientific">Heterodera trifolii</name>
    <dbReference type="NCBI Taxonomy" id="157864"/>
    <lineage>
        <taxon>Eukaryota</taxon>
        <taxon>Metazoa</taxon>
        <taxon>Ecdysozoa</taxon>
        <taxon>Nematoda</taxon>
        <taxon>Chromadorea</taxon>
        <taxon>Rhabditida</taxon>
        <taxon>Tylenchina</taxon>
        <taxon>Tylenchomorpha</taxon>
        <taxon>Tylenchoidea</taxon>
        <taxon>Heteroderidae</taxon>
        <taxon>Heteroderinae</taxon>
        <taxon>Heterodera</taxon>
    </lineage>
</organism>
<keyword evidence="9" id="KW-1185">Reference proteome</keyword>
<evidence type="ECO:0000256" key="7">
    <source>
        <dbReference type="SAM" id="SignalP"/>
    </source>
</evidence>
<name>A0ABD2LUA7_9BILA</name>
<dbReference type="InterPro" id="IPR018795">
    <property type="entry name" value="K2013-like"/>
</dbReference>
<keyword evidence="4" id="KW-1133">Transmembrane helix</keyword>
<evidence type="ECO:0000256" key="5">
    <source>
        <dbReference type="ARBA" id="ARBA00023136"/>
    </source>
</evidence>
<dbReference type="GO" id="GO:0016020">
    <property type="term" value="C:membrane"/>
    <property type="evidence" value="ECO:0007669"/>
    <property type="project" value="UniProtKB-SubCell"/>
</dbReference>
<evidence type="ECO:0000256" key="4">
    <source>
        <dbReference type="ARBA" id="ARBA00022989"/>
    </source>
</evidence>
<accession>A0ABD2LUA7</accession>
<dbReference type="AlphaFoldDB" id="A0ABD2LUA7"/>
<evidence type="ECO:0000313" key="9">
    <source>
        <dbReference type="Proteomes" id="UP001620626"/>
    </source>
</evidence>
<comment type="caution">
    <text evidence="8">The sequence shown here is derived from an EMBL/GenBank/DDBJ whole genome shotgun (WGS) entry which is preliminary data.</text>
</comment>
<proteinExistence type="predicted"/>
<sequence>MRKQQMPFPAMFASALPLVLAVVPIVHLSTATAAALALARRESTWHILQIAESRVAGKFTLFALVDGALRKVSLNVPRTIYADDIEPSEESFRFICAVDSATAENGNATGGASARGSQAAAVTRLSATFARLYALSSDQLDQEHALAWKELNSATFHISQSKAPNALNQPQIDIVRHALLSTVRATLLENGTGTTQMAPMTTKTADQHREIALRWALVLWQRWDDLRTALKTLDIWRMTLEHRGCARLMRGPTGAHGVVQAFLLSLSAATFTTASSPPAAAAAVGAPHTLQQQQNNSPQQEKANAVGGVGDGTIRLEIGLDPESELHRHIQVDGLLVGSSGALRLSMDFQLDLSLKPFVSLRTYALPALPSSSSSPVLYACTADGLPRGALPNWRETNLVGNQSDALELVRKTLHVIEVVDAPAHEQHTVDLHKHGGPGGGGLPTLYWAFVHGMAKCFRRSRRRALLKILQTRAVPARMKKRARKL</sequence>
<keyword evidence="5" id="KW-0472">Membrane</keyword>
<gene>
    <name evidence="8" type="ORF">niasHT_000504</name>
</gene>
<protein>
    <submittedName>
        <fullName evidence="8">Uncharacterized protein</fullName>
    </submittedName>
</protein>
<feature type="chain" id="PRO_5044887580" evidence="7">
    <location>
        <begin position="22"/>
        <end position="486"/>
    </location>
</feature>
<comment type="subcellular location">
    <subcellularLocation>
        <location evidence="1">Membrane</location>
        <topology evidence="1">Single-pass type I membrane protein</topology>
    </subcellularLocation>
</comment>
<dbReference type="Pfam" id="PF10222">
    <property type="entry name" value="DUF2152"/>
    <property type="match status" value="1"/>
</dbReference>
<keyword evidence="2" id="KW-0812">Transmembrane</keyword>
<keyword evidence="3 7" id="KW-0732">Signal</keyword>
<evidence type="ECO:0000313" key="8">
    <source>
        <dbReference type="EMBL" id="KAL3118744.1"/>
    </source>
</evidence>
<evidence type="ECO:0000256" key="6">
    <source>
        <dbReference type="ARBA" id="ARBA00023180"/>
    </source>
</evidence>
<dbReference type="PANTHER" id="PTHR31386:SF2">
    <property type="entry name" value="SIMILAR TO RIKEN CDNA 2510039O18"/>
    <property type="match status" value="1"/>
</dbReference>
<dbReference type="EMBL" id="JBICBT010000264">
    <property type="protein sequence ID" value="KAL3118744.1"/>
    <property type="molecule type" value="Genomic_DNA"/>
</dbReference>
<evidence type="ECO:0000256" key="2">
    <source>
        <dbReference type="ARBA" id="ARBA00022692"/>
    </source>
</evidence>
<evidence type="ECO:0000256" key="1">
    <source>
        <dbReference type="ARBA" id="ARBA00004479"/>
    </source>
</evidence>
<dbReference type="PANTHER" id="PTHR31386">
    <property type="entry name" value="UNCHARACTERIZED PROTEIN KIAA2013"/>
    <property type="match status" value="1"/>
</dbReference>
<feature type="signal peptide" evidence="7">
    <location>
        <begin position="1"/>
        <end position="21"/>
    </location>
</feature>
<keyword evidence="6" id="KW-0325">Glycoprotein</keyword>
<reference evidence="8 9" key="1">
    <citation type="submission" date="2024-10" db="EMBL/GenBank/DDBJ databases">
        <authorList>
            <person name="Kim D."/>
        </authorList>
    </citation>
    <scope>NUCLEOTIDE SEQUENCE [LARGE SCALE GENOMIC DNA]</scope>
    <source>
        <strain evidence="8">BH-2024</strain>
    </source>
</reference>
<dbReference type="Proteomes" id="UP001620626">
    <property type="component" value="Unassembled WGS sequence"/>
</dbReference>